<dbReference type="GeneID" id="123077120"/>
<sequence length="280" mass="31876">MAQDAVALNGLNYESHMQFRMSVVPILIYRRQQKEEQEHEGEEEQEHEGEEEQEQEHEGEEEQEQEPEPEPEPEQANPNDPISVVPGIVTVAGETFCHIIANKRLLFTRRRGRYRFEIAFPNMNLDLDNLNVERHGLLAAFYCPVPAGTVDAVHFSNQTAQNQKLKMYGYQISASGQVQRDLTNGYLTHIGNRVGQEYIGHDCTPSKLSLSGSPIFNEERQLVGISYADFGITKALNVENIASMLSEFYDGMENRPMSDILQRIRDVGEHQFVQPADHMT</sequence>
<dbReference type="Gramene" id="TraesJUL3D03G01833690.1">
    <property type="protein sequence ID" value="TraesJUL3D03G01833690.1"/>
    <property type="gene ID" value="TraesJUL3D03G01833690"/>
</dbReference>
<name>A0A3B6GQC1_WHEAT</name>
<dbReference type="Gramene" id="TraesCLE_scaffold_013634_01G000500.1">
    <property type="protein sequence ID" value="TraesCLE_scaffold_013634_01G000500.1"/>
    <property type="gene ID" value="TraesCLE_scaffold_013634_01G000500"/>
</dbReference>
<dbReference type="Gramene" id="TraesPARA_EIv1.0_1065480.3">
    <property type="protein sequence ID" value="TraesPARA_EIv1.0_1065480.3.CDS"/>
    <property type="gene ID" value="TraesPARA_EIv1.0_1065480"/>
</dbReference>
<dbReference type="Gramene" id="TraesPARA_EIv1.0_1065480.4">
    <property type="protein sequence ID" value="TraesPARA_EIv1.0_1065480.4.CDS"/>
    <property type="gene ID" value="TraesPARA_EIv1.0_1065480"/>
</dbReference>
<evidence type="ECO:0000313" key="3">
    <source>
        <dbReference type="Proteomes" id="UP000019116"/>
    </source>
</evidence>
<dbReference type="Gramene" id="TraesCS3D02G069600.1">
    <property type="protein sequence ID" value="TraesCS3D02G069600.1"/>
    <property type="gene ID" value="TraesCS3D02G069600"/>
</dbReference>
<dbReference type="SUPFAM" id="SSF50494">
    <property type="entry name" value="Trypsin-like serine proteases"/>
    <property type="match status" value="1"/>
</dbReference>
<dbReference type="OrthoDB" id="586920at2759"/>
<dbReference type="Gramene" id="TraesPARA_EIv1.0_1065480.1">
    <property type="protein sequence ID" value="TraesPARA_EIv1.0_1065480.1.CDS"/>
    <property type="gene ID" value="TraesPARA_EIv1.0_1065480"/>
</dbReference>
<dbReference type="Gramene" id="TraesNOR3D03G01842210.1">
    <property type="protein sequence ID" value="TraesNOR3D03G01842210.1"/>
    <property type="gene ID" value="TraesNOR3D03G01842210"/>
</dbReference>
<dbReference type="InterPro" id="IPR043504">
    <property type="entry name" value="Peptidase_S1_PA_chymotrypsin"/>
</dbReference>
<dbReference type="Gramene" id="TraesMAC3D03G01813550.1">
    <property type="protein sequence ID" value="TraesMAC3D03G01813550.1"/>
    <property type="gene ID" value="TraesMAC3D03G01813550"/>
</dbReference>
<evidence type="ECO:0000256" key="1">
    <source>
        <dbReference type="SAM" id="MobiDB-lite"/>
    </source>
</evidence>
<dbReference type="OMA" id="CEHEASK"/>
<dbReference type="Gramene" id="TraesROB_scaffold_087797_01G000100.1">
    <property type="protein sequence ID" value="TraesROB_scaffold_087797_01G000100.1"/>
    <property type="gene ID" value="TraesROB_scaffold_087797_01G000100"/>
</dbReference>
<dbReference type="EnsemblPlants" id="TraesCS3D02G069600.1">
    <property type="protein sequence ID" value="TraesCS3D02G069600.1"/>
    <property type="gene ID" value="TraesCS3D02G069600"/>
</dbReference>
<dbReference type="SMR" id="A0A3B6GQC1"/>
<organism evidence="2">
    <name type="scientific">Triticum aestivum</name>
    <name type="common">Wheat</name>
    <dbReference type="NCBI Taxonomy" id="4565"/>
    <lineage>
        <taxon>Eukaryota</taxon>
        <taxon>Viridiplantae</taxon>
        <taxon>Streptophyta</taxon>
        <taxon>Embryophyta</taxon>
        <taxon>Tracheophyta</taxon>
        <taxon>Spermatophyta</taxon>
        <taxon>Magnoliopsida</taxon>
        <taxon>Liliopsida</taxon>
        <taxon>Poales</taxon>
        <taxon>Poaceae</taxon>
        <taxon>BOP clade</taxon>
        <taxon>Pooideae</taxon>
        <taxon>Triticodae</taxon>
        <taxon>Triticeae</taxon>
        <taxon>Triticinae</taxon>
        <taxon>Triticum</taxon>
    </lineage>
</organism>
<protein>
    <submittedName>
        <fullName evidence="2">Uncharacterized protein</fullName>
    </submittedName>
</protein>
<proteinExistence type="predicted"/>
<dbReference type="RefSeq" id="XP_044355270.1">
    <property type="nucleotide sequence ID" value="XM_044499335.1"/>
</dbReference>
<feature type="region of interest" description="Disordered" evidence="1">
    <location>
        <begin position="32"/>
        <end position="84"/>
    </location>
</feature>
<dbReference type="Gramene" id="TraesWEE_scaffold_108756_01G000300.1">
    <property type="protein sequence ID" value="TraesWEE_scaffold_108756_01G000300.1"/>
    <property type="gene ID" value="TraesWEE_scaffold_108756_01G000300"/>
</dbReference>
<dbReference type="Gramene" id="TraesARI3D03G01847590.1">
    <property type="protein sequence ID" value="TraesARI3D03G01847590.1"/>
    <property type="gene ID" value="TraesARI3D03G01847590"/>
</dbReference>
<dbReference type="Gramene" id="TraesJAG3D03G01823900.1">
    <property type="protein sequence ID" value="TraesJAG3D03G01823900.1"/>
    <property type="gene ID" value="TraesJAG3D03G01823900"/>
</dbReference>
<dbReference type="AlphaFoldDB" id="A0A3B6GQC1"/>
<dbReference type="Gramene" id="TraesCS3D03G0134900.1">
    <property type="protein sequence ID" value="TraesCS3D03G0134900.1.CDS"/>
    <property type="gene ID" value="TraesCS3D03G0134900"/>
</dbReference>
<evidence type="ECO:0000313" key="2">
    <source>
        <dbReference type="EnsemblPlants" id="TraesCS3D02G069600.1"/>
    </source>
</evidence>
<accession>A0A3B6GQC1</accession>
<dbReference type="Gramene" id="TraesLAC3D03G01756710.1">
    <property type="protein sequence ID" value="TraesLAC3D03G01756710.1"/>
    <property type="gene ID" value="TraesLAC3D03G01756710"/>
</dbReference>
<reference evidence="2" key="1">
    <citation type="submission" date="2018-08" db="EMBL/GenBank/DDBJ databases">
        <authorList>
            <person name="Rossello M."/>
        </authorList>
    </citation>
    <scope>NUCLEOTIDE SEQUENCE [LARGE SCALE GENOMIC DNA]</scope>
    <source>
        <strain evidence="2">cv. Chinese Spring</strain>
    </source>
</reference>
<feature type="compositionally biased region" description="Acidic residues" evidence="1">
    <location>
        <begin position="38"/>
        <end position="73"/>
    </location>
</feature>
<dbReference type="Gramene" id="TraesSTA3D03G01810170.1">
    <property type="protein sequence ID" value="TraesSTA3D03G01810170.1"/>
    <property type="gene ID" value="TraesSTA3D03G01810170"/>
</dbReference>
<keyword evidence="3" id="KW-1185">Reference proteome</keyword>
<gene>
    <name evidence="2" type="primary">LOC123077120</name>
</gene>
<dbReference type="Proteomes" id="UP000019116">
    <property type="component" value="Chromosome 3D"/>
</dbReference>
<dbReference type="Gene3D" id="2.40.10.10">
    <property type="entry name" value="Trypsin-like serine proteases"/>
    <property type="match status" value="1"/>
</dbReference>
<reference evidence="2" key="2">
    <citation type="submission" date="2018-10" db="UniProtKB">
        <authorList>
            <consortium name="EnsemblPlants"/>
        </authorList>
    </citation>
    <scope>IDENTIFICATION</scope>
</reference>
<dbReference type="InterPro" id="IPR009003">
    <property type="entry name" value="Peptidase_S1_PA"/>
</dbReference>